<proteinExistence type="predicted"/>
<accession>A0A1I8AGD5</accession>
<evidence type="ECO:0000313" key="3">
    <source>
        <dbReference type="WBParaSite" id="L893_g5335.t1"/>
    </source>
</evidence>
<name>A0A1I8AGD5_9BILA</name>
<feature type="chain" id="PRO_5009314675" evidence="1">
    <location>
        <begin position="20"/>
        <end position="105"/>
    </location>
</feature>
<keyword evidence="1" id="KW-0732">Signal</keyword>
<protein>
    <submittedName>
        <fullName evidence="3">Uncharacterized protein</fullName>
    </submittedName>
</protein>
<dbReference type="WBParaSite" id="L893_g5335.t1">
    <property type="protein sequence ID" value="L893_g5335.t1"/>
    <property type="gene ID" value="L893_g5335"/>
</dbReference>
<sequence length="105" mass="11983">MKAVLFVFVFIAYATVVYGGVRPWVSSYEDYDYMLESGSSKSDYIPWFKYGLPTYSSHVKNGPVKTTKAEYGFKSGHPAYDIIFKSGPLHEYMNSKKGMVKSRRP</sequence>
<evidence type="ECO:0000256" key="1">
    <source>
        <dbReference type="SAM" id="SignalP"/>
    </source>
</evidence>
<dbReference type="Proteomes" id="UP000095287">
    <property type="component" value="Unplaced"/>
</dbReference>
<reference evidence="3" key="1">
    <citation type="submission" date="2016-11" db="UniProtKB">
        <authorList>
            <consortium name="WormBaseParasite"/>
        </authorList>
    </citation>
    <scope>IDENTIFICATION</scope>
</reference>
<evidence type="ECO:0000313" key="2">
    <source>
        <dbReference type="Proteomes" id="UP000095287"/>
    </source>
</evidence>
<dbReference type="AlphaFoldDB" id="A0A1I8AGD5"/>
<keyword evidence="2" id="KW-1185">Reference proteome</keyword>
<feature type="signal peptide" evidence="1">
    <location>
        <begin position="1"/>
        <end position="19"/>
    </location>
</feature>
<organism evidence="2 3">
    <name type="scientific">Steinernema glaseri</name>
    <dbReference type="NCBI Taxonomy" id="37863"/>
    <lineage>
        <taxon>Eukaryota</taxon>
        <taxon>Metazoa</taxon>
        <taxon>Ecdysozoa</taxon>
        <taxon>Nematoda</taxon>
        <taxon>Chromadorea</taxon>
        <taxon>Rhabditida</taxon>
        <taxon>Tylenchina</taxon>
        <taxon>Panagrolaimomorpha</taxon>
        <taxon>Strongyloidoidea</taxon>
        <taxon>Steinernematidae</taxon>
        <taxon>Steinernema</taxon>
    </lineage>
</organism>